<dbReference type="PANTHER" id="PTHR11493:SF47">
    <property type="entry name" value="SULFITE REDUCTASE [NADPH] SUBUNIT BETA"/>
    <property type="match status" value="1"/>
</dbReference>
<name>A0AAD5YAW9_9FUNG</name>
<dbReference type="NCBIfam" id="TIGR02041">
    <property type="entry name" value="CysI"/>
    <property type="match status" value="1"/>
</dbReference>
<evidence type="ECO:0000256" key="5">
    <source>
        <dbReference type="ARBA" id="ARBA00012604"/>
    </source>
</evidence>
<evidence type="ECO:0000256" key="10">
    <source>
        <dbReference type="ARBA" id="ARBA00022857"/>
    </source>
</evidence>
<dbReference type="NCBIfam" id="NF010029">
    <property type="entry name" value="PRK13504.1"/>
    <property type="match status" value="1"/>
</dbReference>
<gene>
    <name evidence="17" type="ORF">HK103_005404</name>
</gene>
<dbReference type="Gene3D" id="3.30.413.10">
    <property type="entry name" value="Sulfite Reductase Hemoprotein, domain 1"/>
    <property type="match status" value="2"/>
</dbReference>
<evidence type="ECO:0000256" key="7">
    <source>
        <dbReference type="ARBA" id="ARBA00022605"/>
    </source>
</evidence>
<dbReference type="InterPro" id="IPR045854">
    <property type="entry name" value="NO2/SO3_Rdtase_4Fe4S_sf"/>
</dbReference>
<dbReference type="InterPro" id="IPR029039">
    <property type="entry name" value="Flavoprotein-like_sf"/>
</dbReference>
<dbReference type="InterPro" id="IPR029061">
    <property type="entry name" value="THDP-binding"/>
</dbReference>
<feature type="domain" description="Flavodoxin-like" evidence="16">
    <location>
        <begin position="601"/>
        <end position="749"/>
    </location>
</feature>
<reference evidence="17" key="1">
    <citation type="submission" date="2020-05" db="EMBL/GenBank/DDBJ databases">
        <title>Phylogenomic resolution of chytrid fungi.</title>
        <authorList>
            <person name="Stajich J.E."/>
            <person name="Amses K."/>
            <person name="Simmons R."/>
            <person name="Seto K."/>
            <person name="Myers J."/>
            <person name="Bonds A."/>
            <person name="Quandt C.A."/>
            <person name="Barry K."/>
            <person name="Liu P."/>
            <person name="Grigoriev I."/>
            <person name="Longcore J.E."/>
            <person name="James T.Y."/>
        </authorList>
    </citation>
    <scope>NUCLEOTIDE SEQUENCE</scope>
    <source>
        <strain evidence="17">PLAUS21</strain>
    </source>
</reference>
<evidence type="ECO:0000259" key="16">
    <source>
        <dbReference type="PROSITE" id="PS50902"/>
    </source>
</evidence>
<dbReference type="InterPro" id="IPR009014">
    <property type="entry name" value="Transketo_C/PFOR_II"/>
</dbReference>
<dbReference type="GO" id="GO:0020037">
    <property type="term" value="F:heme binding"/>
    <property type="evidence" value="ECO:0007669"/>
    <property type="project" value="InterPro"/>
</dbReference>
<evidence type="ECO:0000256" key="13">
    <source>
        <dbReference type="ARBA" id="ARBA00023014"/>
    </source>
</evidence>
<evidence type="ECO:0000256" key="14">
    <source>
        <dbReference type="ARBA" id="ARBA00023192"/>
    </source>
</evidence>
<dbReference type="PRINTS" id="PR00369">
    <property type="entry name" value="FLAVODOXIN"/>
</dbReference>
<dbReference type="GO" id="GO:0046872">
    <property type="term" value="F:metal ion binding"/>
    <property type="evidence" value="ECO:0007669"/>
    <property type="project" value="UniProtKB-KW"/>
</dbReference>
<dbReference type="InterPro" id="IPR008254">
    <property type="entry name" value="Flavodoxin/NO_synth"/>
</dbReference>
<organism evidence="17 18">
    <name type="scientific">Boothiomyces macroporosus</name>
    <dbReference type="NCBI Taxonomy" id="261099"/>
    <lineage>
        <taxon>Eukaryota</taxon>
        <taxon>Fungi</taxon>
        <taxon>Fungi incertae sedis</taxon>
        <taxon>Chytridiomycota</taxon>
        <taxon>Chytridiomycota incertae sedis</taxon>
        <taxon>Chytridiomycetes</taxon>
        <taxon>Rhizophydiales</taxon>
        <taxon>Terramycetaceae</taxon>
        <taxon>Boothiomyces</taxon>
    </lineage>
</organism>
<dbReference type="Pfam" id="PF00258">
    <property type="entry name" value="Flavodoxin_1"/>
    <property type="match status" value="1"/>
</dbReference>
<comment type="caution">
    <text evidence="17">The sequence shown here is derived from an EMBL/GenBank/DDBJ whole genome shotgun (WGS) entry which is preliminary data.</text>
</comment>
<evidence type="ECO:0000256" key="1">
    <source>
        <dbReference type="ARBA" id="ARBA00001929"/>
    </source>
</evidence>
<evidence type="ECO:0000256" key="4">
    <source>
        <dbReference type="ARBA" id="ARBA00010429"/>
    </source>
</evidence>
<accession>A0AAD5YAW9</accession>
<dbReference type="PROSITE" id="PS00365">
    <property type="entry name" value="NIR_SIR"/>
    <property type="match status" value="1"/>
</dbReference>
<dbReference type="InterPro" id="IPR011786">
    <property type="entry name" value="CysI"/>
</dbReference>
<dbReference type="SUPFAM" id="SSF52218">
    <property type="entry name" value="Flavoproteins"/>
    <property type="match status" value="1"/>
</dbReference>
<evidence type="ECO:0000256" key="12">
    <source>
        <dbReference type="ARBA" id="ARBA00023004"/>
    </source>
</evidence>
<sequence>MWRGCPKPIRDELLIENQFAKNAPRQTNVVELPKKQNNLFGHVGKLHKAHAFNSSLLDQDDFPVTVFTSQSALGNLLSFVKGKGMVFHVPFTSSINQNVAMAKLEESTVLISNSTDQFFANAHLSYLLSTKGNVIHYYYLTKEEKAINFRDFDLSIIAKYISSNDSTSPEDFAKKSGINSEKFVAIGPKDATTVIVGYGGAHLAAEESILKASSTLFVQIVQFNPFDAAQFIKLLPHSVKDMHLVEPTGLLYSEIVQSLHSEVALKNVVIEELDTKSRLYSHFQGVNTVEVLEKEQNLHSDILSSVFKDHLQVFNSKGSPEVAFGSLVSDLQKYETFVQSVTELSDSNLSAGFKSNLQSWLKSNGKSSDTLSKQLIEEASNLDQSEFVRHHQEYFKRKSRWIVDVETLLDLSNTTIHTILSSGENLNLLIIDQCSYDTDLPAPKNRRDAGLYALNYNIAYVAAICPLYSYTQAVQAVKEADAFNGPSVIILHAPKGNTGNKTKGSLQSIKLAKKAIDNGLITLYRWTPKTNDTEESLLVDSSKTKATLQKYLDKEANLSLLLEEAKISKDTGLESQIESKVQQKALDSYKKLFGGMNKKKLLILFGSDGGNAESLAKRIGMEAKEKGLFVKTLPMDAFVTEDLANEEHVLFVISTAGQGEFPGNARETWKFLSANDLDLSKVNFSVFALGDRQYWPRPEDSHYFAKAGKDLDIRLAKLNGKRLTPIGVGDDRDPDGYFTGFNQWVPEFWTALGVEAESLATQAAVPSDDAIKAASNYLRGTIAEGLLDTSTGALSEFDTKLTKFHGIYQQDDRDIRELRARKGLEKAFSFMIRVRVPGGIATPAQYIAMDDISDKWANGTIKLTTRQAFQFHGIVKSVLKRSMQDINKSLLDSIAACGDVNRNVMCNPDIENTEIHKIVFDFAKRFSEHLLPATAAYHEIWLDKKLVAGGEEEPLYGKTYLPRKFKTAIAVPPSNDVDVLAHDLGYIAIIEDGKFIGFNVTVGGGMGTTHGNKKTYPLLAQPLGFCTLEQAVAVGEKVMLVQRDYGDRTNRKHARLKYTIEDRGIEWFRNEVESRLGFKLEKSKPYKFTSNGDRYGWKKNSDGTWSYTLFIQNGRIKDTPDYKLKTGLREIAAVHQGVFALSPNQHLVISKIPENQKATISNLLAKYGIDNNGLSGLRLNSMACVALPTCGLAMAESERYLPSLVGKIENILEENGLREESITIRMTGCPNGCARPSIAEIAFVGKAPGMYNMYLGGGFAGERLNKLYKESVGEEDILSTLAPIIKDYSRLRRDGEHFGDFVIRQGIVSA</sequence>
<dbReference type="Proteomes" id="UP001210925">
    <property type="component" value="Unassembled WGS sequence"/>
</dbReference>
<keyword evidence="9" id="KW-0479">Metal-binding</keyword>
<keyword evidence="7" id="KW-0028">Amino-acid biosynthesis</keyword>
<dbReference type="GO" id="GO:0050311">
    <property type="term" value="F:sulfite reductase (ferredoxin) activity"/>
    <property type="evidence" value="ECO:0007669"/>
    <property type="project" value="TreeGrafter"/>
</dbReference>
<dbReference type="Pfam" id="PF01077">
    <property type="entry name" value="NIR_SIR"/>
    <property type="match status" value="1"/>
</dbReference>
<keyword evidence="8" id="KW-0349">Heme</keyword>
<dbReference type="Gene3D" id="3.40.50.970">
    <property type="match status" value="1"/>
</dbReference>
<keyword evidence="6" id="KW-0004">4Fe-4S</keyword>
<comment type="similarity">
    <text evidence="4">Belongs to the nitrite and sulfite reductase 4Fe-4S domain family.</text>
</comment>
<dbReference type="GO" id="GO:0010181">
    <property type="term" value="F:FMN binding"/>
    <property type="evidence" value="ECO:0007669"/>
    <property type="project" value="InterPro"/>
</dbReference>
<dbReference type="FunFam" id="3.40.50.360:FF:000016">
    <property type="entry name" value="Sulfite reductase subunit beta"/>
    <property type="match status" value="1"/>
</dbReference>
<dbReference type="SUPFAM" id="SSF55124">
    <property type="entry name" value="Nitrite/Sulfite reductase N-terminal domain-like"/>
    <property type="match status" value="2"/>
</dbReference>
<dbReference type="Gene3D" id="3.40.50.360">
    <property type="match status" value="1"/>
</dbReference>
<evidence type="ECO:0000256" key="3">
    <source>
        <dbReference type="ARBA" id="ARBA00004774"/>
    </source>
</evidence>
<dbReference type="GO" id="GO:0000103">
    <property type="term" value="P:sulfate assimilation"/>
    <property type="evidence" value="ECO:0007669"/>
    <property type="project" value="TreeGrafter"/>
</dbReference>
<dbReference type="EC" id="1.8.1.2" evidence="5"/>
<evidence type="ECO:0000256" key="6">
    <source>
        <dbReference type="ARBA" id="ARBA00022485"/>
    </source>
</evidence>
<keyword evidence="13" id="KW-0411">Iron-sulfur</keyword>
<dbReference type="SUPFAM" id="SSF52518">
    <property type="entry name" value="Thiamin diphosphate-binding fold (THDP-binding)"/>
    <property type="match status" value="1"/>
</dbReference>
<dbReference type="SUPFAM" id="SSF56014">
    <property type="entry name" value="Nitrite and sulphite reductase 4Fe-4S domain-like"/>
    <property type="match status" value="2"/>
</dbReference>
<dbReference type="HAMAP" id="MF_01540">
    <property type="entry name" value="CysI"/>
    <property type="match status" value="1"/>
</dbReference>
<dbReference type="GO" id="GO:0050661">
    <property type="term" value="F:NADP binding"/>
    <property type="evidence" value="ECO:0007669"/>
    <property type="project" value="InterPro"/>
</dbReference>
<dbReference type="Pfam" id="PF03460">
    <property type="entry name" value="NIR_SIR_ferr"/>
    <property type="match status" value="2"/>
</dbReference>
<keyword evidence="10" id="KW-0521">NADP</keyword>
<protein>
    <recommendedName>
        <fullName evidence="5">assimilatory sulfite reductase (NADPH)</fullName>
        <ecNumber evidence="5">1.8.1.2</ecNumber>
    </recommendedName>
</protein>
<evidence type="ECO:0000313" key="17">
    <source>
        <dbReference type="EMBL" id="KAJ3261566.1"/>
    </source>
</evidence>
<comment type="cofactor">
    <cofactor evidence="2">
        <name>[4Fe-4S] cluster</name>
        <dbReference type="ChEBI" id="CHEBI:49883"/>
    </cofactor>
</comment>
<dbReference type="GO" id="GO:0004783">
    <property type="term" value="F:sulfite reductase (NADPH) activity"/>
    <property type="evidence" value="ECO:0007669"/>
    <property type="project" value="UniProtKB-EC"/>
</dbReference>
<evidence type="ECO:0000256" key="15">
    <source>
        <dbReference type="ARBA" id="ARBA00052219"/>
    </source>
</evidence>
<proteinExistence type="inferred from homology"/>
<dbReference type="InterPro" id="IPR001094">
    <property type="entry name" value="Flavdoxin-like"/>
</dbReference>
<comment type="catalytic activity">
    <reaction evidence="15">
        <text>hydrogen sulfide + 3 NADP(+) + 3 H2O = sulfite + 3 NADPH + 4 H(+)</text>
        <dbReference type="Rhea" id="RHEA:13801"/>
        <dbReference type="ChEBI" id="CHEBI:15377"/>
        <dbReference type="ChEBI" id="CHEBI:15378"/>
        <dbReference type="ChEBI" id="CHEBI:17359"/>
        <dbReference type="ChEBI" id="CHEBI:29919"/>
        <dbReference type="ChEBI" id="CHEBI:57783"/>
        <dbReference type="ChEBI" id="CHEBI:58349"/>
        <dbReference type="EC" id="1.8.1.2"/>
    </reaction>
</comment>
<dbReference type="InterPro" id="IPR036136">
    <property type="entry name" value="Nit/Sulf_reduc_fer-like_dom_sf"/>
</dbReference>
<dbReference type="GO" id="GO:0019344">
    <property type="term" value="P:cysteine biosynthetic process"/>
    <property type="evidence" value="ECO:0007669"/>
    <property type="project" value="UniProtKB-KW"/>
</dbReference>
<evidence type="ECO:0000256" key="9">
    <source>
        <dbReference type="ARBA" id="ARBA00022723"/>
    </source>
</evidence>
<dbReference type="GO" id="GO:0009337">
    <property type="term" value="C:sulfite reductase complex (NADPH)"/>
    <property type="evidence" value="ECO:0007669"/>
    <property type="project" value="InterPro"/>
</dbReference>
<keyword evidence="11" id="KW-0560">Oxidoreductase</keyword>
<dbReference type="FunFam" id="3.30.413.10:FF:000004">
    <property type="entry name" value="Sulfite reductase [NADPH] hemoprotein beta-component"/>
    <property type="match status" value="1"/>
</dbReference>
<keyword evidence="12" id="KW-0408">Iron</keyword>
<keyword evidence="14" id="KW-0198">Cysteine biosynthesis</keyword>
<evidence type="ECO:0000313" key="18">
    <source>
        <dbReference type="Proteomes" id="UP001210925"/>
    </source>
</evidence>
<dbReference type="PANTHER" id="PTHR11493">
    <property type="entry name" value="SULFITE REDUCTASE [NADPH] SUBUNIT BETA-RELATED"/>
    <property type="match status" value="1"/>
</dbReference>
<evidence type="ECO:0000256" key="2">
    <source>
        <dbReference type="ARBA" id="ARBA00001966"/>
    </source>
</evidence>
<keyword evidence="18" id="KW-1185">Reference proteome</keyword>
<dbReference type="EMBL" id="JADGKB010000005">
    <property type="protein sequence ID" value="KAJ3261566.1"/>
    <property type="molecule type" value="Genomic_DNA"/>
</dbReference>
<dbReference type="FunFam" id="3.30.413.10:FF:000003">
    <property type="entry name" value="Sulfite reductase [NADPH] hemoprotein beta-component"/>
    <property type="match status" value="1"/>
</dbReference>
<dbReference type="InterPro" id="IPR006067">
    <property type="entry name" value="NO2/SO3_Rdtase_4Fe4S_dom"/>
</dbReference>
<comment type="pathway">
    <text evidence="3">Sulfur metabolism; hydrogen sulfide biosynthesis; hydrogen sulfide from sulfite (NADPH route): step 1/1.</text>
</comment>
<dbReference type="InterPro" id="IPR005117">
    <property type="entry name" value="NiRdtase/SiRdtase_haem-b_fer"/>
</dbReference>
<evidence type="ECO:0000256" key="8">
    <source>
        <dbReference type="ARBA" id="ARBA00022617"/>
    </source>
</evidence>
<dbReference type="SUPFAM" id="SSF52922">
    <property type="entry name" value="TK C-terminal domain-like"/>
    <property type="match status" value="1"/>
</dbReference>
<dbReference type="InterPro" id="IPR045169">
    <property type="entry name" value="NO2/SO3_Rdtase_4Fe4S_prot"/>
</dbReference>
<dbReference type="PROSITE" id="PS50902">
    <property type="entry name" value="FLAVODOXIN_LIKE"/>
    <property type="match status" value="1"/>
</dbReference>
<dbReference type="PRINTS" id="PR00397">
    <property type="entry name" value="SIROHAEM"/>
</dbReference>
<evidence type="ECO:0000256" key="11">
    <source>
        <dbReference type="ARBA" id="ARBA00023002"/>
    </source>
</evidence>
<dbReference type="GO" id="GO:0051539">
    <property type="term" value="F:4 iron, 4 sulfur cluster binding"/>
    <property type="evidence" value="ECO:0007669"/>
    <property type="project" value="UniProtKB-KW"/>
</dbReference>
<dbReference type="InterPro" id="IPR006066">
    <property type="entry name" value="NO2/SO3_Rdtase_FeS/sirohaem_BS"/>
</dbReference>
<comment type="cofactor">
    <cofactor evidence="1">
        <name>siroheme</name>
        <dbReference type="ChEBI" id="CHEBI:60052"/>
    </cofactor>
</comment>